<dbReference type="GO" id="GO:0005990">
    <property type="term" value="P:lactose catabolic process"/>
    <property type="evidence" value="ECO:0007669"/>
    <property type="project" value="TreeGrafter"/>
</dbReference>
<dbReference type="PANTHER" id="PTHR46323:SF2">
    <property type="entry name" value="BETA-GALACTOSIDASE"/>
    <property type="match status" value="1"/>
</dbReference>
<dbReference type="GO" id="GO:0030246">
    <property type="term" value="F:carbohydrate binding"/>
    <property type="evidence" value="ECO:0007669"/>
    <property type="project" value="InterPro"/>
</dbReference>
<dbReference type="GO" id="GO:0009341">
    <property type="term" value="C:beta-galactosidase complex"/>
    <property type="evidence" value="ECO:0007669"/>
    <property type="project" value="InterPro"/>
</dbReference>
<evidence type="ECO:0000256" key="2">
    <source>
        <dbReference type="ARBA" id="ARBA00012756"/>
    </source>
</evidence>
<evidence type="ECO:0000259" key="6">
    <source>
        <dbReference type="SMART" id="SM01038"/>
    </source>
</evidence>
<name>A0A059Q2F9_9POAL</name>
<evidence type="ECO:0000256" key="3">
    <source>
        <dbReference type="ARBA" id="ARBA00022801"/>
    </source>
</evidence>
<proteinExistence type="predicted"/>
<organism evidence="7">
    <name type="scientific">Saccharum hybrid cultivar R570</name>
    <dbReference type="NCBI Taxonomy" id="131158"/>
    <lineage>
        <taxon>Eukaryota</taxon>
        <taxon>Viridiplantae</taxon>
        <taxon>Streptophyta</taxon>
        <taxon>Embryophyta</taxon>
        <taxon>Tracheophyta</taxon>
        <taxon>Spermatophyta</taxon>
        <taxon>Magnoliopsida</taxon>
        <taxon>Liliopsida</taxon>
        <taxon>Poales</taxon>
        <taxon>Poaceae</taxon>
        <taxon>PACMAD clade</taxon>
        <taxon>Panicoideae</taxon>
        <taxon>Andropogonodae</taxon>
        <taxon>Andropogoneae</taxon>
        <taxon>Saccharinae</taxon>
        <taxon>Saccharum</taxon>
        <taxon>Saccharum officinarum species complex</taxon>
    </lineage>
</organism>
<dbReference type="InterPro" id="IPR050347">
    <property type="entry name" value="Bact_Beta-galactosidase"/>
</dbReference>
<dbReference type="AlphaFoldDB" id="A0A059Q2F9"/>
<dbReference type="PANTHER" id="PTHR46323">
    <property type="entry name" value="BETA-GALACTOSIDASE"/>
    <property type="match status" value="1"/>
</dbReference>
<keyword evidence="3" id="KW-0378">Hydrolase</keyword>
<dbReference type="SMART" id="SM01038">
    <property type="entry name" value="Bgal_small_N"/>
    <property type="match status" value="1"/>
</dbReference>
<dbReference type="EC" id="3.2.1.23" evidence="2"/>
<dbReference type="InterPro" id="IPR011013">
    <property type="entry name" value="Gal_mutarotase_sf_dom"/>
</dbReference>
<reference evidence="7" key="1">
    <citation type="submission" date="2013-05" db="EMBL/GenBank/DDBJ databases">
        <title>Building the sugarcane genome for biotechnology and identifying evolutionary trends.</title>
        <authorList>
            <person name="De Setta N."/>
            <person name="Monteiro-Vitorello C.B."/>
            <person name="Metcalfe C.J."/>
            <person name="Cruz G.M.Q."/>
            <person name="Del Bem L.E."/>
            <person name="Vicentini R."/>
            <person name="Nogueira F.T.S."/>
            <person name="Campos R.A."/>
            <person name="Nunes S.L."/>
            <person name="Turrini P.C.G."/>
            <person name="Vieira A.P."/>
            <person name="Cruz E.A.O."/>
            <person name="Correa T.C.S."/>
            <person name="Hotta C.T."/>
            <person name="de Mello-Varani A."/>
            <person name="Vautrin S."/>
            <person name="Trindade A.S."/>
            <person name="Vilela M.M."/>
            <person name="Horta C.L."/>
            <person name="Sato P.M."/>
            <person name="de Andrade R.F."/>
            <person name="Nishiyama M.Y."/>
            <person name="Cardoso-Silva C.B."/>
            <person name="Scortecci K.C."/>
            <person name="Garcia A.A.F."/>
            <person name="Carneiro M.S."/>
            <person name="Kim C."/>
            <person name="Paterson A.H."/>
            <person name="Berges H."/>
            <person name="D'Hont A."/>
            <person name="de-Souza A.P."/>
            <person name="Souza G.M."/>
            <person name="Vincentz M."/>
            <person name="Kitajima J.P."/>
            <person name="Van Sluys M.-A."/>
        </authorList>
    </citation>
    <scope>NUCLEOTIDE SEQUENCE</scope>
</reference>
<evidence type="ECO:0000313" key="7">
    <source>
        <dbReference type="EMBL" id="AGT15876.1"/>
    </source>
</evidence>
<feature type="region of interest" description="Disordered" evidence="5">
    <location>
        <begin position="70"/>
        <end position="102"/>
    </location>
</feature>
<protein>
    <recommendedName>
        <fullName evidence="2">beta-galactosidase</fullName>
        <ecNumber evidence="2">3.2.1.23</ecNumber>
    </recommendedName>
</protein>
<sequence>MSTTTMLRDMVFWAVQVTPTHKIMVVIDPLSLQGQLVVVMQGRTTRSSSGMKTKYVLLNNNRHIQLVQPHQDEEVRKGSLATTDDREHRRSHFGQGERVYKGQQDIDHSEYKKRRENFAKEIDIVIADVSVASSSASYGGSSPMQMSASYYGAAELDRATHVHRPVKGDDIEVHLDHRHMGLGGDDSWSPCVHEQYLLPPMRYAFSLRLCPVLPTSSCHDIYRSQLPS</sequence>
<feature type="domain" description="Beta galactosidase small chain/" evidence="6">
    <location>
        <begin position="47"/>
        <end position="210"/>
    </location>
</feature>
<dbReference type="Gene3D" id="2.70.98.10">
    <property type="match status" value="1"/>
</dbReference>
<dbReference type="InterPro" id="IPR004199">
    <property type="entry name" value="B-gal_small/dom_5"/>
</dbReference>
<dbReference type="Pfam" id="PF02929">
    <property type="entry name" value="Bgal_small_N"/>
    <property type="match status" value="1"/>
</dbReference>
<dbReference type="GO" id="GO:0004565">
    <property type="term" value="F:beta-galactosidase activity"/>
    <property type="evidence" value="ECO:0007669"/>
    <property type="project" value="UniProtKB-EC"/>
</dbReference>
<dbReference type="InterPro" id="IPR014718">
    <property type="entry name" value="GH-type_carb-bd"/>
</dbReference>
<gene>
    <name evidence="7" type="ORF">SHCRBa_027_N23_R_30</name>
</gene>
<evidence type="ECO:0000256" key="1">
    <source>
        <dbReference type="ARBA" id="ARBA00001412"/>
    </source>
</evidence>
<evidence type="ECO:0000256" key="5">
    <source>
        <dbReference type="SAM" id="MobiDB-lite"/>
    </source>
</evidence>
<comment type="catalytic activity">
    <reaction evidence="1">
        <text>Hydrolysis of terminal non-reducing beta-D-galactose residues in beta-D-galactosides.</text>
        <dbReference type="EC" id="3.2.1.23"/>
    </reaction>
</comment>
<accession>A0A059Q2F9</accession>
<dbReference type="SUPFAM" id="SSF74650">
    <property type="entry name" value="Galactose mutarotase-like"/>
    <property type="match status" value="1"/>
</dbReference>
<feature type="compositionally biased region" description="Basic and acidic residues" evidence="5">
    <location>
        <begin position="70"/>
        <end position="88"/>
    </location>
</feature>
<keyword evidence="4" id="KW-0326">Glycosidase</keyword>
<dbReference type="EMBL" id="KF184669">
    <property type="protein sequence ID" value="AGT15876.1"/>
    <property type="molecule type" value="Genomic_DNA"/>
</dbReference>
<evidence type="ECO:0000256" key="4">
    <source>
        <dbReference type="ARBA" id="ARBA00023295"/>
    </source>
</evidence>